<organism evidence="8 9">
    <name type="scientific">Candidatus Thermofonsia Clade 3 bacterium</name>
    <dbReference type="NCBI Taxonomy" id="2364212"/>
    <lineage>
        <taxon>Bacteria</taxon>
        <taxon>Bacillati</taxon>
        <taxon>Chloroflexota</taxon>
        <taxon>Candidatus Thermofontia</taxon>
        <taxon>Candidatus Thermofonsia Clade 3</taxon>
    </lineage>
</organism>
<keyword evidence="3 6" id="KW-1133">Transmembrane helix</keyword>
<protein>
    <recommendedName>
        <fullName evidence="7">NADH:quinone oxidoreductase/Mrp antiporter transmembrane domain-containing protein</fullName>
    </recommendedName>
</protein>
<dbReference type="EMBL" id="PGTN01000995">
    <property type="protein sequence ID" value="PJF45538.1"/>
    <property type="molecule type" value="Genomic_DNA"/>
</dbReference>
<proteinExistence type="predicted"/>
<comment type="subcellular location">
    <subcellularLocation>
        <location evidence="1">Endomembrane system</location>
        <topology evidence="1">Multi-pass membrane protein</topology>
    </subcellularLocation>
    <subcellularLocation>
        <location evidence="5">Membrane</location>
        <topology evidence="5">Multi-pass membrane protein</topology>
    </subcellularLocation>
</comment>
<dbReference type="GO" id="GO:0016020">
    <property type="term" value="C:membrane"/>
    <property type="evidence" value="ECO:0007669"/>
    <property type="project" value="UniProtKB-SubCell"/>
</dbReference>
<feature type="non-terminal residue" evidence="8">
    <location>
        <position position="48"/>
    </location>
</feature>
<sequence length="48" mass="5221">MDALGNRLNGLARRHPQVAMLMSIFMFSLAGVPPFAGFFGKFFVFAAA</sequence>
<evidence type="ECO:0000256" key="4">
    <source>
        <dbReference type="ARBA" id="ARBA00023136"/>
    </source>
</evidence>
<reference evidence="8 9" key="1">
    <citation type="submission" date="2017-11" db="EMBL/GenBank/DDBJ databases">
        <title>Evolution of Phototrophy in the Chloroflexi Phylum Driven by Horizontal Gene Transfer.</title>
        <authorList>
            <person name="Ward L.M."/>
            <person name="Hemp J."/>
            <person name="Shih P.M."/>
            <person name="Mcglynn S.E."/>
            <person name="Fischer W."/>
        </authorList>
    </citation>
    <scope>NUCLEOTIDE SEQUENCE [LARGE SCALE GENOMIC DNA]</scope>
    <source>
        <strain evidence="8">JP3_7</strain>
    </source>
</reference>
<evidence type="ECO:0000256" key="5">
    <source>
        <dbReference type="RuleBase" id="RU000320"/>
    </source>
</evidence>
<evidence type="ECO:0000259" key="7">
    <source>
        <dbReference type="Pfam" id="PF00361"/>
    </source>
</evidence>
<dbReference type="GO" id="GO:0012505">
    <property type="term" value="C:endomembrane system"/>
    <property type="evidence" value="ECO:0007669"/>
    <property type="project" value="UniProtKB-SubCell"/>
</dbReference>
<evidence type="ECO:0000313" key="8">
    <source>
        <dbReference type="EMBL" id="PJF45538.1"/>
    </source>
</evidence>
<comment type="caution">
    <text evidence="8">The sequence shown here is derived from an EMBL/GenBank/DDBJ whole genome shotgun (WGS) entry which is preliminary data.</text>
</comment>
<evidence type="ECO:0000256" key="3">
    <source>
        <dbReference type="ARBA" id="ARBA00022989"/>
    </source>
</evidence>
<dbReference type="AlphaFoldDB" id="A0A2M8Q6V5"/>
<accession>A0A2M8Q6V5</accession>
<gene>
    <name evidence="8" type="ORF">CUN48_18380</name>
</gene>
<evidence type="ECO:0000256" key="1">
    <source>
        <dbReference type="ARBA" id="ARBA00004127"/>
    </source>
</evidence>
<evidence type="ECO:0000256" key="6">
    <source>
        <dbReference type="SAM" id="Phobius"/>
    </source>
</evidence>
<feature type="transmembrane region" description="Helical" evidence="6">
    <location>
        <begin position="20"/>
        <end position="44"/>
    </location>
</feature>
<dbReference type="PANTHER" id="PTHR22773">
    <property type="entry name" value="NADH DEHYDROGENASE"/>
    <property type="match status" value="1"/>
</dbReference>
<keyword evidence="4 6" id="KW-0472">Membrane</keyword>
<evidence type="ECO:0000256" key="2">
    <source>
        <dbReference type="ARBA" id="ARBA00022692"/>
    </source>
</evidence>
<name>A0A2M8Q6V5_9CHLR</name>
<feature type="domain" description="NADH:quinone oxidoreductase/Mrp antiporter transmembrane" evidence="7">
    <location>
        <begin position="7"/>
        <end position="47"/>
    </location>
</feature>
<dbReference type="InterPro" id="IPR001750">
    <property type="entry name" value="ND/Mrp_TM"/>
</dbReference>
<evidence type="ECO:0000313" key="9">
    <source>
        <dbReference type="Proteomes" id="UP000230790"/>
    </source>
</evidence>
<keyword evidence="2 5" id="KW-0812">Transmembrane</keyword>
<dbReference type="Proteomes" id="UP000230790">
    <property type="component" value="Unassembled WGS sequence"/>
</dbReference>
<dbReference type="Pfam" id="PF00361">
    <property type="entry name" value="Proton_antipo_M"/>
    <property type="match status" value="1"/>
</dbReference>